<proteinExistence type="predicted"/>
<dbReference type="STRING" id="1190415.SAMN05216593_113138"/>
<accession>A0A1M7PUI9</accession>
<dbReference type="Pfam" id="PF01425">
    <property type="entry name" value="Amidase"/>
    <property type="match status" value="1"/>
</dbReference>
<reference evidence="2 3" key="1">
    <citation type="submission" date="2016-11" db="EMBL/GenBank/DDBJ databases">
        <authorList>
            <person name="Jaros S."/>
            <person name="Januszkiewicz K."/>
            <person name="Wedrychowicz H."/>
        </authorList>
    </citation>
    <scope>NUCLEOTIDE SEQUENCE [LARGE SCALE GENOMIC DNA]</scope>
    <source>
        <strain evidence="2 3">LMG 26898</strain>
    </source>
</reference>
<dbReference type="PANTHER" id="PTHR11895:SF176">
    <property type="entry name" value="AMIDASE AMID-RELATED"/>
    <property type="match status" value="1"/>
</dbReference>
<dbReference type="GO" id="GO:0003824">
    <property type="term" value="F:catalytic activity"/>
    <property type="evidence" value="ECO:0007669"/>
    <property type="project" value="InterPro"/>
</dbReference>
<dbReference type="Proteomes" id="UP000183983">
    <property type="component" value="Unassembled WGS sequence"/>
</dbReference>
<evidence type="ECO:0000259" key="1">
    <source>
        <dbReference type="Pfam" id="PF01425"/>
    </source>
</evidence>
<dbReference type="SUPFAM" id="SSF75304">
    <property type="entry name" value="Amidase signature (AS) enzymes"/>
    <property type="match status" value="1"/>
</dbReference>
<dbReference type="AlphaFoldDB" id="A0A1M7PUI9"/>
<evidence type="ECO:0000313" key="2">
    <source>
        <dbReference type="EMBL" id="SHN21107.1"/>
    </source>
</evidence>
<organism evidence="2 3">
    <name type="scientific">Pseudomonas asturiensis</name>
    <dbReference type="NCBI Taxonomy" id="1190415"/>
    <lineage>
        <taxon>Bacteria</taxon>
        <taxon>Pseudomonadati</taxon>
        <taxon>Pseudomonadota</taxon>
        <taxon>Gammaproteobacteria</taxon>
        <taxon>Pseudomonadales</taxon>
        <taxon>Pseudomonadaceae</taxon>
        <taxon>Pseudomonas</taxon>
    </lineage>
</organism>
<dbReference type="InterPro" id="IPR023631">
    <property type="entry name" value="Amidase_dom"/>
</dbReference>
<dbReference type="InterPro" id="IPR000120">
    <property type="entry name" value="Amidase"/>
</dbReference>
<protein>
    <submittedName>
        <fullName evidence="2">Amidase</fullName>
    </submittedName>
</protein>
<dbReference type="Gene3D" id="3.90.1300.10">
    <property type="entry name" value="Amidase signature (AS) domain"/>
    <property type="match status" value="1"/>
</dbReference>
<feature type="domain" description="Amidase" evidence="1">
    <location>
        <begin position="22"/>
        <end position="440"/>
    </location>
</feature>
<name>A0A1M7PUI9_9PSED</name>
<dbReference type="EMBL" id="FRDA01000013">
    <property type="protein sequence ID" value="SHN21107.1"/>
    <property type="molecule type" value="Genomic_DNA"/>
</dbReference>
<dbReference type="InterPro" id="IPR036928">
    <property type="entry name" value="AS_sf"/>
</dbReference>
<dbReference type="PANTHER" id="PTHR11895">
    <property type="entry name" value="TRANSAMIDASE"/>
    <property type="match status" value="1"/>
</dbReference>
<dbReference type="InterPro" id="IPR020556">
    <property type="entry name" value="Amidase_CS"/>
</dbReference>
<sequence>MHYKTISDISDDVRNKKLSPVELTQYMLDRIEKQDGQAKSYVCVTVTHALAQAKIAEQEIVRGQWRGPLHGIPIGIKDLLYTKFAPTTGGTLLNRDFTPNFNATVVDRLEDSGAIVLGKLKTTEQAFTDHHPSVTRPVNPWNAERWSGVSSSGSGVATAKGLAFATIGSDTGGSIRLPSAANGLTSIKPTWGRVSRYGVFPMADSFDHVGPMARNAVDVGIMLNAIAGADRNDPTASHCPVPDYTADCTKNIRGIKIGLPADYVKSGSSEEISDAWMATAKVFESLGATVAVIDYPNCDQAINDWSTIAAAETALSHKATYPAQQHKYGPVLSAFLDIGQQVSGIDLAAASIRRIAFNEQVNALFQDVQLFLVPVLGGAVPTSDEWLSLAGADFAPYLQYTIPADMTGGPTMTFPVGFDRNGLPIVMQLCGPHFSEALLCQVVAEFQRLTDWHTRHPVE</sequence>
<dbReference type="OrthoDB" id="9811471at2"/>
<evidence type="ECO:0000313" key="3">
    <source>
        <dbReference type="Proteomes" id="UP000183983"/>
    </source>
</evidence>
<dbReference type="PROSITE" id="PS00571">
    <property type="entry name" value="AMIDASES"/>
    <property type="match status" value="1"/>
</dbReference>
<gene>
    <name evidence="2" type="ORF">SAMN05216593_113138</name>
</gene>
<dbReference type="RefSeq" id="WP_073170039.1">
    <property type="nucleotide sequence ID" value="NZ_FRDA01000013.1"/>
</dbReference>